<evidence type="ECO:0000313" key="2">
    <source>
        <dbReference type="Proteomes" id="UP000004088"/>
    </source>
</evidence>
<evidence type="ECO:0000313" key="1">
    <source>
        <dbReference type="EMBL" id="EGC16244.1"/>
    </source>
</evidence>
<proteinExistence type="predicted"/>
<protein>
    <submittedName>
        <fullName evidence="1">Uncharacterized protein</fullName>
    </submittedName>
</protein>
<organism evidence="1 2">
    <name type="scientific">Kingella denitrificans ATCC 33394</name>
    <dbReference type="NCBI Taxonomy" id="888741"/>
    <lineage>
        <taxon>Bacteria</taxon>
        <taxon>Pseudomonadati</taxon>
        <taxon>Pseudomonadota</taxon>
        <taxon>Betaproteobacteria</taxon>
        <taxon>Neisseriales</taxon>
        <taxon>Neisseriaceae</taxon>
        <taxon>Kingella</taxon>
    </lineage>
</organism>
<comment type="caution">
    <text evidence="1">The sequence shown here is derived from an EMBL/GenBank/DDBJ whole genome shotgun (WGS) entry which is preliminary data.</text>
</comment>
<dbReference type="EMBL" id="AEWV01000044">
    <property type="protein sequence ID" value="EGC16244.1"/>
    <property type="molecule type" value="Genomic_DNA"/>
</dbReference>
<name>F0F2L8_9NEIS</name>
<accession>F0F2L8</accession>
<dbReference type="Proteomes" id="UP000004088">
    <property type="component" value="Unassembled WGS sequence"/>
</dbReference>
<sequence length="45" mass="5038">MVYGSGLSCRKRDEKAACTLKKQGAGCFWIGDKKGQILIYLSFCY</sequence>
<dbReference type="HOGENOM" id="CLU_3200884_0_0_4"/>
<reference evidence="1 2" key="1">
    <citation type="submission" date="2011-01" db="EMBL/GenBank/DDBJ databases">
        <authorList>
            <person name="Muzny D."/>
            <person name="Qin X."/>
            <person name="Deng J."/>
            <person name="Jiang H."/>
            <person name="Liu Y."/>
            <person name="Qu J."/>
            <person name="Song X.-Z."/>
            <person name="Zhang L."/>
            <person name="Thornton R."/>
            <person name="Coyle M."/>
            <person name="Francisco L."/>
            <person name="Jackson L."/>
            <person name="Javaid M."/>
            <person name="Korchina V."/>
            <person name="Kovar C."/>
            <person name="Mata R."/>
            <person name="Mathew T."/>
            <person name="Ngo R."/>
            <person name="Nguyen L."/>
            <person name="Nguyen N."/>
            <person name="Okwuonu G."/>
            <person name="Ongeri F."/>
            <person name="Pham C."/>
            <person name="Simmons D."/>
            <person name="Wilczek-Boney K."/>
            <person name="Hale W."/>
            <person name="Jakkamsetti A."/>
            <person name="Pham P."/>
            <person name="Ruth R."/>
            <person name="San Lucas F."/>
            <person name="Warren J."/>
            <person name="Zhang J."/>
            <person name="Zhao Z."/>
            <person name="Zhou C."/>
            <person name="Zhu D."/>
            <person name="Lee S."/>
            <person name="Bess C."/>
            <person name="Blankenburg K."/>
            <person name="Forbes L."/>
            <person name="Fu Q."/>
            <person name="Gubbala S."/>
            <person name="Hirani K."/>
            <person name="Jayaseelan J.C."/>
            <person name="Lara F."/>
            <person name="Munidasa M."/>
            <person name="Palculict T."/>
            <person name="Patil S."/>
            <person name="Pu L.-L."/>
            <person name="Saada N."/>
            <person name="Tang L."/>
            <person name="Weissenberger G."/>
            <person name="Zhu Y."/>
            <person name="Hemphill L."/>
            <person name="Shang Y."/>
            <person name="Youmans B."/>
            <person name="Ayvaz T."/>
            <person name="Ross M."/>
            <person name="Santibanez J."/>
            <person name="Aqrawi P."/>
            <person name="Gross S."/>
            <person name="Joshi V."/>
            <person name="Fowler G."/>
            <person name="Nazareth L."/>
            <person name="Reid J."/>
            <person name="Worley K."/>
            <person name="Petrosino J."/>
            <person name="Highlander S."/>
            <person name="Gibbs R."/>
        </authorList>
    </citation>
    <scope>NUCLEOTIDE SEQUENCE [LARGE SCALE GENOMIC DNA]</scope>
    <source>
        <strain evidence="1 2">ATCC 33394</strain>
    </source>
</reference>
<gene>
    <name evidence="1" type="ORF">HMPREF9098_2353</name>
</gene>
<dbReference type="AlphaFoldDB" id="F0F2L8"/>
<keyword evidence="2" id="KW-1185">Reference proteome</keyword>